<sequence>MALLRTRRSKFTALCLLAVAAGTIAYICLVVPRAQFLAPAPTPILYDRNGAFLAQVGHSDDGSGRIDYGYWPLEDLPDRFVKATLALEDKRFFSHAGVDPYAVGRAAWQNLSAVRRRSGASTIAMQVARMQQPEARTFVHKILEAGAGIALTLRYGHHAVLAQYLRLAPYGNGSHGIAHATRFYFGKPVTDLSWAEIALLSAIPQSPTRMNPLRPDGLRRAVQRGHQVLDVLQAQKIIRTDEAEIAHRQLNELRMPDLPRRPDALHVILRYHDLIETGRIKPAAANTPLIHTTIDLSLQRDVTALSRRFLDSWRSAGALQVAAMVVSRETGEVLAQVGSSNYYGRHAGSFDYTQIQRSPGSTLKPFVYALALERGILKPTDMLLDLPEGASGIGDADREFLGPMLPRQALANSRNVPATNLLRSIGLETTFHFLRDLGLHDLEIPADHFGLSMAIGSLPTRLDSLMRAYRALANDGQLQDLRWASEQPQQPSVRAVSLDTARLITSFLSDPQARLPSFHRYGSLEYPFPVAIKTGTSQGYRDAWAIAYSQKVVVGVWVGRGDNGTMNRMTGASSAAHLVHAIMDRVHESKPGDLADARFPTPPDRKPVDLCIVNGAANDNTCSQTLVEWLKPNEMPELTAKVPHLDTGAGTTPATAGAGARAASASLSTGRDDGGPQIHLAISTPARNSQIWRNPEQPAAYNRLALKAEVKPRVPQIVWYVDGQPFAVTDPDRPVFWPIQSGEHRFQIRLPYRDETSAVIPVYVQ</sequence>
<feature type="domain" description="Penicillin-binding protein transpeptidase" evidence="12">
    <location>
        <begin position="322"/>
        <end position="584"/>
    </location>
</feature>
<proteinExistence type="inferred from homology"/>
<dbReference type="UniPathway" id="UPA00219"/>
<feature type="domain" description="Penicillin-binding C-terminal" evidence="14">
    <location>
        <begin position="679"/>
        <end position="747"/>
    </location>
</feature>
<dbReference type="Proteomes" id="UP000565576">
    <property type="component" value="Unassembled WGS sequence"/>
</dbReference>
<evidence type="ECO:0000256" key="3">
    <source>
        <dbReference type="ARBA" id="ARBA00007739"/>
    </source>
</evidence>
<evidence type="ECO:0000256" key="2">
    <source>
        <dbReference type="ARBA" id="ARBA00007090"/>
    </source>
</evidence>
<evidence type="ECO:0000256" key="8">
    <source>
        <dbReference type="ARBA" id="ARBA00022801"/>
    </source>
</evidence>
<evidence type="ECO:0000256" key="7">
    <source>
        <dbReference type="ARBA" id="ARBA00022679"/>
    </source>
</evidence>
<dbReference type="SUPFAM" id="SSF53955">
    <property type="entry name" value="Lysozyme-like"/>
    <property type="match status" value="1"/>
</dbReference>
<dbReference type="InterPro" id="IPR023346">
    <property type="entry name" value="Lysozyme-like_dom_sf"/>
</dbReference>
<evidence type="ECO:0000313" key="15">
    <source>
        <dbReference type="EMBL" id="MBB6485853.1"/>
    </source>
</evidence>
<evidence type="ECO:0000256" key="5">
    <source>
        <dbReference type="ARBA" id="ARBA00022670"/>
    </source>
</evidence>
<dbReference type="GO" id="GO:0030288">
    <property type="term" value="C:outer membrane-bounded periplasmic space"/>
    <property type="evidence" value="ECO:0007669"/>
    <property type="project" value="TreeGrafter"/>
</dbReference>
<evidence type="ECO:0000256" key="11">
    <source>
        <dbReference type="ARBA" id="ARBA00049902"/>
    </source>
</evidence>
<evidence type="ECO:0000259" key="14">
    <source>
        <dbReference type="Pfam" id="PF06832"/>
    </source>
</evidence>
<comment type="similarity">
    <text evidence="2">In the C-terminal section; belongs to the transpeptidase family.</text>
</comment>
<comment type="similarity">
    <text evidence="3">In the N-terminal section; belongs to the glycosyltransferase 51 family.</text>
</comment>
<comment type="caution">
    <text evidence="15">The sequence shown here is derived from an EMBL/GenBank/DDBJ whole genome shotgun (WGS) entry which is preliminary data.</text>
</comment>
<dbReference type="Pfam" id="PF06832">
    <property type="entry name" value="BiPBP_C"/>
    <property type="match status" value="1"/>
</dbReference>
<dbReference type="GO" id="GO:0006508">
    <property type="term" value="P:proteolysis"/>
    <property type="evidence" value="ECO:0007669"/>
    <property type="project" value="UniProtKB-KW"/>
</dbReference>
<protein>
    <recommendedName>
        <fullName evidence="10">peptidoglycan glycosyltransferase</fullName>
        <ecNumber evidence="10">2.4.99.28</ecNumber>
    </recommendedName>
</protein>
<dbReference type="PANTHER" id="PTHR32282">
    <property type="entry name" value="BINDING PROTEIN TRANSPEPTIDASE, PUTATIVE-RELATED"/>
    <property type="match status" value="1"/>
</dbReference>
<keyword evidence="8" id="KW-0378">Hydrolase</keyword>
<dbReference type="InterPro" id="IPR050396">
    <property type="entry name" value="Glycosyltr_51/Transpeptidase"/>
</dbReference>
<evidence type="ECO:0000313" key="16">
    <source>
        <dbReference type="Proteomes" id="UP000565576"/>
    </source>
</evidence>
<keyword evidence="5" id="KW-0645">Protease</keyword>
<dbReference type="SUPFAM" id="SSF56601">
    <property type="entry name" value="beta-lactamase/transpeptidase-like"/>
    <property type="match status" value="1"/>
</dbReference>
<keyword evidence="4" id="KW-0121">Carboxypeptidase</keyword>
<evidence type="ECO:0000256" key="9">
    <source>
        <dbReference type="ARBA" id="ARBA00023268"/>
    </source>
</evidence>
<organism evidence="15 16">
    <name type="scientific">Rhizobium lusitanum</name>
    <dbReference type="NCBI Taxonomy" id="293958"/>
    <lineage>
        <taxon>Bacteria</taxon>
        <taxon>Pseudomonadati</taxon>
        <taxon>Pseudomonadota</taxon>
        <taxon>Alphaproteobacteria</taxon>
        <taxon>Hyphomicrobiales</taxon>
        <taxon>Rhizobiaceae</taxon>
        <taxon>Rhizobium/Agrobacterium group</taxon>
        <taxon>Rhizobium</taxon>
    </lineage>
</organism>
<dbReference type="Pfam" id="PF00905">
    <property type="entry name" value="Transpeptidase"/>
    <property type="match status" value="1"/>
</dbReference>
<reference evidence="15 16" key="1">
    <citation type="submission" date="2020-08" db="EMBL/GenBank/DDBJ databases">
        <title>Genomic Encyclopedia of Type Strains, Phase IV (KMG-V): Genome sequencing to study the core and pangenomes of soil and plant-associated prokaryotes.</title>
        <authorList>
            <person name="Whitman W."/>
        </authorList>
    </citation>
    <scope>NUCLEOTIDE SEQUENCE [LARGE SCALE GENOMIC DNA]</scope>
    <source>
        <strain evidence="15 16">SEMIA 4060</strain>
    </source>
</reference>
<dbReference type="InterPro" id="IPR009647">
    <property type="entry name" value="PBP_C"/>
</dbReference>
<keyword evidence="9" id="KW-0511">Multifunctional enzyme</keyword>
<dbReference type="GO" id="GO:0004180">
    <property type="term" value="F:carboxypeptidase activity"/>
    <property type="evidence" value="ECO:0007669"/>
    <property type="project" value="UniProtKB-KW"/>
</dbReference>
<keyword evidence="6 15" id="KW-0328">Glycosyltransferase</keyword>
<evidence type="ECO:0000256" key="4">
    <source>
        <dbReference type="ARBA" id="ARBA00022645"/>
    </source>
</evidence>
<dbReference type="Pfam" id="PF00912">
    <property type="entry name" value="Transgly"/>
    <property type="match status" value="1"/>
</dbReference>
<evidence type="ECO:0000256" key="1">
    <source>
        <dbReference type="ARBA" id="ARBA00004752"/>
    </source>
</evidence>
<name>A0A7X0IRK1_9HYPH</name>
<keyword evidence="7 15" id="KW-0808">Transferase</keyword>
<accession>A0A7X0IRK1</accession>
<dbReference type="PANTHER" id="PTHR32282:SF15">
    <property type="entry name" value="PENICILLIN-BINDING PROTEIN 1C"/>
    <property type="match status" value="1"/>
</dbReference>
<dbReference type="EMBL" id="JACHBG010000006">
    <property type="protein sequence ID" value="MBB6485853.1"/>
    <property type="molecule type" value="Genomic_DNA"/>
</dbReference>
<dbReference type="InterPro" id="IPR012338">
    <property type="entry name" value="Beta-lactam/transpept-like"/>
</dbReference>
<dbReference type="InterPro" id="IPR001264">
    <property type="entry name" value="Glyco_trans_51"/>
</dbReference>
<gene>
    <name evidence="15" type="ORF">GGD46_003147</name>
</gene>
<comment type="catalytic activity">
    <reaction evidence="11">
        <text>[GlcNAc-(1-&gt;4)-Mur2Ac(oyl-L-Ala-gamma-D-Glu-L-Lys-D-Ala-D-Ala)](n)-di-trans,octa-cis-undecaprenyl diphosphate + beta-D-GlcNAc-(1-&gt;4)-Mur2Ac(oyl-L-Ala-gamma-D-Glu-L-Lys-D-Ala-D-Ala)-di-trans,octa-cis-undecaprenyl diphosphate = [GlcNAc-(1-&gt;4)-Mur2Ac(oyl-L-Ala-gamma-D-Glu-L-Lys-D-Ala-D-Ala)](n+1)-di-trans,octa-cis-undecaprenyl diphosphate + di-trans,octa-cis-undecaprenyl diphosphate + H(+)</text>
        <dbReference type="Rhea" id="RHEA:23708"/>
        <dbReference type="Rhea" id="RHEA-COMP:9602"/>
        <dbReference type="Rhea" id="RHEA-COMP:9603"/>
        <dbReference type="ChEBI" id="CHEBI:15378"/>
        <dbReference type="ChEBI" id="CHEBI:58405"/>
        <dbReference type="ChEBI" id="CHEBI:60033"/>
        <dbReference type="ChEBI" id="CHEBI:78435"/>
        <dbReference type="EC" id="2.4.99.28"/>
    </reaction>
</comment>
<dbReference type="Gene3D" id="3.40.710.10">
    <property type="entry name" value="DD-peptidase/beta-lactamase superfamily"/>
    <property type="match status" value="1"/>
</dbReference>
<comment type="pathway">
    <text evidence="1">Cell wall biogenesis; peptidoglycan biosynthesis.</text>
</comment>
<dbReference type="InterPro" id="IPR001460">
    <property type="entry name" value="PCN-bd_Tpept"/>
</dbReference>
<feature type="domain" description="Glycosyl transferase family 51" evidence="13">
    <location>
        <begin position="70"/>
        <end position="231"/>
    </location>
</feature>
<dbReference type="EC" id="2.4.99.28" evidence="10"/>
<dbReference type="Gene3D" id="1.10.3810.10">
    <property type="entry name" value="Biosynthetic peptidoglycan transglycosylase-like"/>
    <property type="match status" value="1"/>
</dbReference>
<dbReference type="GO" id="GO:0008955">
    <property type="term" value="F:peptidoglycan glycosyltransferase activity"/>
    <property type="evidence" value="ECO:0007669"/>
    <property type="project" value="UniProtKB-EC"/>
</dbReference>
<dbReference type="RefSeq" id="WP_246806320.1">
    <property type="nucleotide sequence ID" value="NZ_JACHBG010000006.1"/>
</dbReference>
<evidence type="ECO:0000259" key="12">
    <source>
        <dbReference type="Pfam" id="PF00905"/>
    </source>
</evidence>
<dbReference type="AlphaFoldDB" id="A0A7X0IRK1"/>
<dbReference type="InterPro" id="IPR036950">
    <property type="entry name" value="PBP_transglycosylase"/>
</dbReference>
<evidence type="ECO:0000259" key="13">
    <source>
        <dbReference type="Pfam" id="PF00912"/>
    </source>
</evidence>
<dbReference type="GO" id="GO:0008658">
    <property type="term" value="F:penicillin binding"/>
    <property type="evidence" value="ECO:0007669"/>
    <property type="project" value="InterPro"/>
</dbReference>
<evidence type="ECO:0000256" key="10">
    <source>
        <dbReference type="ARBA" id="ARBA00044770"/>
    </source>
</evidence>
<evidence type="ECO:0000256" key="6">
    <source>
        <dbReference type="ARBA" id="ARBA00022676"/>
    </source>
</evidence>
<dbReference type="GO" id="GO:0009252">
    <property type="term" value="P:peptidoglycan biosynthetic process"/>
    <property type="evidence" value="ECO:0007669"/>
    <property type="project" value="UniProtKB-UniPathway"/>
</dbReference>